<evidence type="ECO:0000313" key="3">
    <source>
        <dbReference type="Proteomes" id="UP000002215"/>
    </source>
</evidence>
<keyword evidence="1" id="KW-0732">Signal</keyword>
<name>A0A979G6W0_CHIPD</name>
<feature type="signal peptide" evidence="1">
    <location>
        <begin position="1"/>
        <end position="19"/>
    </location>
</feature>
<reference evidence="2 3" key="2">
    <citation type="journal article" date="2010" name="Stand. Genomic Sci.">
        <title>Complete genome sequence of Chitinophaga pinensis type strain (UQM 2034).</title>
        <authorList>
            <person name="Glavina Del Rio T."/>
            <person name="Abt B."/>
            <person name="Spring S."/>
            <person name="Lapidus A."/>
            <person name="Nolan M."/>
            <person name="Tice H."/>
            <person name="Copeland A."/>
            <person name="Cheng J.F."/>
            <person name="Chen F."/>
            <person name="Bruce D."/>
            <person name="Goodwin L."/>
            <person name="Pitluck S."/>
            <person name="Ivanova N."/>
            <person name="Mavromatis K."/>
            <person name="Mikhailova N."/>
            <person name="Pati A."/>
            <person name="Chen A."/>
            <person name="Palaniappan K."/>
            <person name="Land M."/>
            <person name="Hauser L."/>
            <person name="Chang Y.J."/>
            <person name="Jeffries C.D."/>
            <person name="Chain P."/>
            <person name="Saunders E."/>
            <person name="Detter J.C."/>
            <person name="Brettin T."/>
            <person name="Rohde M."/>
            <person name="Goker M."/>
            <person name="Bristow J."/>
            <person name="Eisen J.A."/>
            <person name="Markowitz V."/>
            <person name="Hugenholtz P."/>
            <person name="Kyrpides N.C."/>
            <person name="Klenk H.P."/>
            <person name="Lucas S."/>
        </authorList>
    </citation>
    <scope>NUCLEOTIDE SEQUENCE [LARGE SCALE GENOMIC DNA]</scope>
    <source>
        <strain evidence="3">ATCC 43595 / DSM 2588 / LMG 13176 / NBRC 15968 / NCIMB 11800 / UQM 2034</strain>
    </source>
</reference>
<dbReference type="KEGG" id="cpi:Cpin_4395"/>
<protein>
    <recommendedName>
        <fullName evidence="4">WD40 repeat protein</fullName>
    </recommendedName>
</protein>
<dbReference type="AlphaFoldDB" id="A0A979G6W0"/>
<proteinExistence type="predicted"/>
<dbReference type="RefSeq" id="WP_012792009.1">
    <property type="nucleotide sequence ID" value="NC_013132.1"/>
</dbReference>
<dbReference type="OrthoDB" id="8432779at2"/>
<reference evidence="3" key="1">
    <citation type="submission" date="2009-08" db="EMBL/GenBank/DDBJ databases">
        <title>The complete genome of Chitinophaga pinensis DSM 2588.</title>
        <authorList>
            <consortium name="US DOE Joint Genome Institute (JGI-PGF)"/>
            <person name="Lucas S."/>
            <person name="Copeland A."/>
            <person name="Lapidus A."/>
            <person name="Glavina del Rio T."/>
            <person name="Dalin E."/>
            <person name="Tice H."/>
            <person name="Bruce D."/>
            <person name="Goodwin L."/>
            <person name="Pitluck S."/>
            <person name="Kyrpides N."/>
            <person name="Mavromatis K."/>
            <person name="Ivanova N."/>
            <person name="Mikhailova N."/>
            <person name="Sims D."/>
            <person name="Meinche L."/>
            <person name="Brettin T."/>
            <person name="Detter J.C."/>
            <person name="Han C."/>
            <person name="Larimer F."/>
            <person name="Land M."/>
            <person name="Hauser L."/>
            <person name="Markowitz V."/>
            <person name="Cheng J.-F."/>
            <person name="Hugenholtz P."/>
            <person name="Woyke T."/>
            <person name="Wu D."/>
            <person name="Spring S."/>
            <person name="Klenk H.-P."/>
            <person name="Eisen J.A."/>
        </authorList>
    </citation>
    <scope>NUCLEOTIDE SEQUENCE [LARGE SCALE GENOMIC DNA]</scope>
    <source>
        <strain evidence="3">ATCC 43595 / DSM 2588 / LMG 13176 / NBRC 15968 / NCIMB 11800 / UQM 2034</strain>
    </source>
</reference>
<dbReference type="Pfam" id="PF07676">
    <property type="entry name" value="PD40"/>
    <property type="match status" value="3"/>
</dbReference>
<dbReference type="Proteomes" id="UP000002215">
    <property type="component" value="Chromosome"/>
</dbReference>
<gene>
    <name evidence="2" type="ordered locus">Cpin_4395</name>
</gene>
<dbReference type="Gene3D" id="2.120.10.30">
    <property type="entry name" value="TolB, C-terminal domain"/>
    <property type="match status" value="1"/>
</dbReference>
<dbReference type="InterPro" id="IPR011042">
    <property type="entry name" value="6-blade_b-propeller_TolB-like"/>
</dbReference>
<dbReference type="InterPro" id="IPR011659">
    <property type="entry name" value="WD40"/>
</dbReference>
<evidence type="ECO:0000313" key="2">
    <source>
        <dbReference type="EMBL" id="ACU61841.1"/>
    </source>
</evidence>
<organism evidence="2 3">
    <name type="scientific">Chitinophaga pinensis (strain ATCC 43595 / DSM 2588 / LMG 13176 / NBRC 15968 / NCIMB 11800 / UQM 2034)</name>
    <dbReference type="NCBI Taxonomy" id="485918"/>
    <lineage>
        <taxon>Bacteria</taxon>
        <taxon>Pseudomonadati</taxon>
        <taxon>Bacteroidota</taxon>
        <taxon>Chitinophagia</taxon>
        <taxon>Chitinophagales</taxon>
        <taxon>Chitinophagaceae</taxon>
        <taxon>Chitinophaga</taxon>
    </lineage>
</organism>
<accession>A0A979G6W0</accession>
<dbReference type="SUPFAM" id="SSF82171">
    <property type="entry name" value="DPP6 N-terminal domain-like"/>
    <property type="match status" value="1"/>
</dbReference>
<sequence length="300" mass="33556">MLRSLLLTLTILSQSLVFAQQPIKRSGKYLGEQTPGMTPVKFAPGLISLPDQHEFGSIFSANGEECYFAVDSKGKAEIRHTKLVGGQWTKPLTILSDKVYSYNDPMLSPDESKLFFISDRSPDDTGKKKDYDIWYVKRNGDRWSAPINAGPAINSSRHEYYVSFAKNGTMYFSSNKHADANRTNNFDIYAALAAQTGFQQPSRLAETINTGQYEADVFVAADESYIIFSAAHTDGYGAGDLYISFRKADGSWSHAKNMGDTINTPGHELCPFVTADGKYLFYTSRQDIYWVDATIIDKFR</sequence>
<dbReference type="EMBL" id="CP001699">
    <property type="protein sequence ID" value="ACU61841.1"/>
    <property type="molecule type" value="Genomic_DNA"/>
</dbReference>
<evidence type="ECO:0008006" key="4">
    <source>
        <dbReference type="Google" id="ProtNLM"/>
    </source>
</evidence>
<evidence type="ECO:0000256" key="1">
    <source>
        <dbReference type="SAM" id="SignalP"/>
    </source>
</evidence>
<feature type="chain" id="PRO_5037632056" description="WD40 repeat protein" evidence="1">
    <location>
        <begin position="20"/>
        <end position="300"/>
    </location>
</feature>